<dbReference type="KEGG" id="erl:AOC36_11480"/>
<dbReference type="EMBL" id="CP013213">
    <property type="protein sequence ID" value="AMC94570.1"/>
    <property type="molecule type" value="Genomic_DNA"/>
</dbReference>
<dbReference type="SUPFAM" id="SSF101262">
    <property type="entry name" value="Methenyltetrahydrofolate cyclohydrolase-like"/>
    <property type="match status" value="1"/>
</dbReference>
<dbReference type="RefSeq" id="WP_067634457.1">
    <property type="nucleotide sequence ID" value="NZ_CP013213.1"/>
</dbReference>
<dbReference type="InterPro" id="IPR007044">
    <property type="entry name" value="Cyclodeamin/CycHdrlase"/>
</dbReference>
<evidence type="ECO:0000259" key="1">
    <source>
        <dbReference type="Pfam" id="PF04961"/>
    </source>
</evidence>
<dbReference type="STRING" id="1514105.AOC36_11480"/>
<proteinExistence type="predicted"/>
<reference evidence="2 3" key="1">
    <citation type="submission" date="2015-10" db="EMBL/GenBank/DDBJ databases">
        <title>Erysipelothrix larvae sp. LV19 isolated from the larval gut of the rhinoceros beetle, Trypoxylus dichotomus.</title>
        <authorList>
            <person name="Lim S."/>
            <person name="Kim B.-C."/>
        </authorList>
    </citation>
    <scope>NUCLEOTIDE SEQUENCE [LARGE SCALE GENOMIC DNA]</scope>
    <source>
        <strain evidence="2 3">LV19</strain>
    </source>
</reference>
<protein>
    <recommendedName>
        <fullName evidence="1">Cyclodeaminase/cyclohydrolase domain-containing protein</fullName>
    </recommendedName>
</protein>
<dbReference type="AlphaFoldDB" id="A0A0X8H1X1"/>
<evidence type="ECO:0000313" key="2">
    <source>
        <dbReference type="EMBL" id="AMC94570.1"/>
    </source>
</evidence>
<keyword evidence="3" id="KW-1185">Reference proteome</keyword>
<accession>A0A0X8H1X1</accession>
<dbReference type="Gene3D" id="1.20.120.680">
    <property type="entry name" value="Formiminotetrahydrofolate cyclodeaminase monomer, up-and-down helical bundle"/>
    <property type="match status" value="1"/>
</dbReference>
<name>A0A0X8H1X1_9FIRM</name>
<dbReference type="GO" id="GO:0003824">
    <property type="term" value="F:catalytic activity"/>
    <property type="evidence" value="ECO:0007669"/>
    <property type="project" value="InterPro"/>
</dbReference>
<organism evidence="2 3">
    <name type="scientific">Erysipelothrix larvae</name>
    <dbReference type="NCBI Taxonomy" id="1514105"/>
    <lineage>
        <taxon>Bacteria</taxon>
        <taxon>Bacillati</taxon>
        <taxon>Bacillota</taxon>
        <taxon>Erysipelotrichia</taxon>
        <taxon>Erysipelotrichales</taxon>
        <taxon>Erysipelotrichaceae</taxon>
        <taxon>Erysipelothrix</taxon>
    </lineage>
</organism>
<gene>
    <name evidence="2" type="ORF">AOC36_11480</name>
</gene>
<dbReference type="InterPro" id="IPR036178">
    <property type="entry name" value="Formintransfe-cycloase-like_sf"/>
</dbReference>
<sequence length="208" mass="22199">MKLVDLTLKDFTSELASSSPAPGGGSAAALSGSIGVSLVSMVGTLTLGSKKYAQHHDATQGLIDQADASRLEFLRIVDADTESFNIVSDAFKLPKETPEDKAARSVAIQAGLKQCTLTPYQILEQALVGMKLIEAMLEGFNTSASSDLGVAALHLHTAAYGGWYNILINLSSIKDQAFVDDYTTKGTYLLETIDTLHQQILDKVASYL</sequence>
<dbReference type="OrthoDB" id="7959174at2"/>
<evidence type="ECO:0000313" key="3">
    <source>
        <dbReference type="Proteomes" id="UP000063781"/>
    </source>
</evidence>
<dbReference type="Proteomes" id="UP000063781">
    <property type="component" value="Chromosome"/>
</dbReference>
<dbReference type="Pfam" id="PF04961">
    <property type="entry name" value="FTCD_C"/>
    <property type="match status" value="1"/>
</dbReference>
<feature type="domain" description="Cyclodeaminase/cyclohydrolase" evidence="1">
    <location>
        <begin position="7"/>
        <end position="183"/>
    </location>
</feature>